<dbReference type="InterPro" id="IPR043138">
    <property type="entry name" value="GGT_lsub"/>
</dbReference>
<feature type="binding site" evidence="12">
    <location>
        <begin position="506"/>
        <end position="508"/>
    </location>
    <ligand>
        <name>L-glutamate</name>
        <dbReference type="ChEBI" id="CHEBI:29985"/>
    </ligand>
</feature>
<evidence type="ECO:0000256" key="8">
    <source>
        <dbReference type="ARBA" id="ARBA00023180"/>
    </source>
</evidence>
<dbReference type="GO" id="GO:0103068">
    <property type="term" value="F:leukotriene C4 gamma-glutamyl transferase activity"/>
    <property type="evidence" value="ECO:0007669"/>
    <property type="project" value="UniProtKB-EC"/>
</dbReference>
<evidence type="ECO:0000256" key="2">
    <source>
        <dbReference type="ARBA" id="ARBA00001089"/>
    </source>
</evidence>
<evidence type="ECO:0000313" key="16">
    <source>
        <dbReference type="EMBL" id="KAK1926380.1"/>
    </source>
</evidence>
<reference evidence="16" key="1">
    <citation type="submission" date="2023-02" db="EMBL/GenBank/DDBJ databases">
        <title>Identification and recombinant expression of a fungal hydrolase from Papiliotrema laurentii that hydrolyzes apple cutin and clears colloidal polyester polyurethane.</title>
        <authorList>
            <consortium name="DOE Joint Genome Institute"/>
            <person name="Roman V.A."/>
            <person name="Bojanowski C."/>
            <person name="Crable B.R."/>
            <person name="Wagner D.N."/>
            <person name="Hung C.S."/>
            <person name="Nadeau L.J."/>
            <person name="Schratz L."/>
            <person name="Haridas S."/>
            <person name="Pangilinan J."/>
            <person name="Lipzen A."/>
            <person name="Na H."/>
            <person name="Yan M."/>
            <person name="Ng V."/>
            <person name="Grigoriev I.V."/>
            <person name="Spatafora J.W."/>
            <person name="Barlow D."/>
            <person name="Biffinger J."/>
            <person name="Kelley-Loughnane N."/>
            <person name="Varaljay V.A."/>
            <person name="Crookes-Goodson W.J."/>
        </authorList>
    </citation>
    <scope>NUCLEOTIDE SEQUENCE</scope>
    <source>
        <strain evidence="16">5307AH</strain>
    </source>
</reference>
<keyword evidence="5" id="KW-0645">Protease</keyword>
<evidence type="ECO:0000256" key="1">
    <source>
        <dbReference type="ARBA" id="ARBA00001049"/>
    </source>
</evidence>
<dbReference type="GO" id="GO:0006751">
    <property type="term" value="P:glutathione catabolic process"/>
    <property type="evidence" value="ECO:0007669"/>
    <property type="project" value="UniProtKB-UniRule"/>
</dbReference>
<comment type="caution">
    <text evidence="16">The sequence shown here is derived from an EMBL/GenBank/DDBJ whole genome shotgun (WGS) entry which is preliminary data.</text>
</comment>
<feature type="binding site" evidence="12">
    <location>
        <position position="215"/>
    </location>
    <ligand>
        <name>L-glutamate</name>
        <dbReference type="ChEBI" id="CHEBI:29985"/>
    </ligand>
</feature>
<dbReference type="Gene3D" id="3.60.20.40">
    <property type="match status" value="1"/>
</dbReference>
<accession>A0AAD9FUG0</accession>
<dbReference type="GO" id="GO:0000324">
    <property type="term" value="C:fungal-type vacuole"/>
    <property type="evidence" value="ECO:0007669"/>
    <property type="project" value="TreeGrafter"/>
</dbReference>
<proteinExistence type="inferred from homology"/>
<dbReference type="PANTHER" id="PTHR11686:SF9">
    <property type="entry name" value="RE13973P"/>
    <property type="match status" value="1"/>
</dbReference>
<dbReference type="Gene3D" id="1.10.246.130">
    <property type="match status" value="1"/>
</dbReference>
<keyword evidence="15" id="KW-0472">Membrane</keyword>
<evidence type="ECO:0000256" key="3">
    <source>
        <dbReference type="ARBA" id="ARBA00005115"/>
    </source>
</evidence>
<comment type="catalytic activity">
    <reaction evidence="1 13">
        <text>an S-substituted glutathione + H2O = an S-substituted L-cysteinylglycine + L-glutamate</text>
        <dbReference type="Rhea" id="RHEA:59468"/>
        <dbReference type="ChEBI" id="CHEBI:15377"/>
        <dbReference type="ChEBI" id="CHEBI:29985"/>
        <dbReference type="ChEBI" id="CHEBI:90779"/>
        <dbReference type="ChEBI" id="CHEBI:143103"/>
        <dbReference type="EC" id="3.4.19.13"/>
    </reaction>
</comment>
<evidence type="ECO:0000256" key="9">
    <source>
        <dbReference type="ARBA" id="ARBA00023315"/>
    </source>
</evidence>
<keyword evidence="9 13" id="KW-0012">Acyltransferase</keyword>
<feature type="transmembrane region" description="Helical" evidence="15">
    <location>
        <begin position="80"/>
        <end position="97"/>
    </location>
</feature>
<name>A0AAD9FUG0_PAPLA</name>
<keyword evidence="15" id="KW-1133">Transmembrane helix</keyword>
<comment type="pathway">
    <text evidence="3 13">Sulfur metabolism; glutathione metabolism.</text>
</comment>
<dbReference type="NCBIfam" id="TIGR00066">
    <property type="entry name" value="g_glut_trans"/>
    <property type="match status" value="1"/>
</dbReference>
<feature type="region of interest" description="Disordered" evidence="14">
    <location>
        <begin position="1"/>
        <end position="36"/>
    </location>
</feature>
<comment type="function">
    <text evidence="13">Cleaves the gamma-glutamyl peptide bond of glutathione and glutathione conjugates.</text>
</comment>
<dbReference type="SUPFAM" id="SSF56235">
    <property type="entry name" value="N-terminal nucleophile aminohydrolases (Ntn hydrolases)"/>
    <property type="match status" value="1"/>
</dbReference>
<evidence type="ECO:0000256" key="7">
    <source>
        <dbReference type="ARBA" id="ARBA00022801"/>
    </source>
</evidence>
<keyword evidence="17" id="KW-1185">Reference proteome</keyword>
<dbReference type="GO" id="GO:0005886">
    <property type="term" value="C:plasma membrane"/>
    <property type="evidence" value="ECO:0007669"/>
    <property type="project" value="TreeGrafter"/>
</dbReference>
<feature type="active site" description="Nucleophile" evidence="11">
    <location>
        <position position="488"/>
    </location>
</feature>
<dbReference type="FunFam" id="3.60.20.40:FF:000001">
    <property type="entry name" value="Gamma-glutamyltranspeptidase 1"/>
    <property type="match status" value="1"/>
</dbReference>
<keyword evidence="6 13" id="KW-0808">Transferase</keyword>
<keyword evidence="8" id="KW-0325">Glycoprotein</keyword>
<feature type="binding site" evidence="12">
    <location>
        <position position="581"/>
    </location>
    <ligand>
        <name>L-glutamate</name>
        <dbReference type="ChEBI" id="CHEBI:29985"/>
    </ligand>
</feature>
<comment type="catalytic activity">
    <reaction evidence="10 13">
        <text>an N-terminal (5-L-glutamyl)-[peptide] + an alpha-amino acid = 5-L-glutamyl amino acid + an N-terminal L-alpha-aminoacyl-[peptide]</text>
        <dbReference type="Rhea" id="RHEA:23904"/>
        <dbReference type="Rhea" id="RHEA-COMP:9780"/>
        <dbReference type="Rhea" id="RHEA-COMP:9795"/>
        <dbReference type="ChEBI" id="CHEBI:77644"/>
        <dbReference type="ChEBI" id="CHEBI:78597"/>
        <dbReference type="ChEBI" id="CHEBI:78599"/>
        <dbReference type="ChEBI" id="CHEBI:78608"/>
        <dbReference type="EC" id="2.3.2.2"/>
    </reaction>
</comment>
<dbReference type="EC" id="3.4.19.13" evidence="13"/>
<dbReference type="FunFam" id="1.10.246.130:FF:000005">
    <property type="entry name" value="Gamma-glutamyltranspeptidase 1, putative"/>
    <property type="match status" value="1"/>
</dbReference>
<gene>
    <name evidence="16" type="ORF">DB88DRAFT_162231</name>
</gene>
<dbReference type="AlphaFoldDB" id="A0AAD9FUG0"/>
<dbReference type="InterPro" id="IPR043137">
    <property type="entry name" value="GGT_ssub_C"/>
</dbReference>
<dbReference type="GO" id="GO:0036374">
    <property type="term" value="F:glutathione hydrolase activity"/>
    <property type="evidence" value="ECO:0007669"/>
    <property type="project" value="UniProtKB-UniRule"/>
</dbReference>
<sequence>MVPSTAKDSGAAERERLLPNGNGVGETRPGYGDIEAGPSRPRWKIWPWSSRGISLDDEYLDDSSSYVERVDRHKRQAKQIGIYALLILLGIVVGRALSKVGDVEPQKGHGPMVPPIFKLPPPTGLPRNDAYLIEAKHGAVASEEETCSNLGVSILRDLNGTAVDAAVTTTLCIGLLNAFSSGIGGGGFMVVKVPDDAPLPGREETEAGIWAIDFRETSPRKSKKSMYGEKKAGRVAAQVGGLAVGVPGELRGLEMAHKMYGRLKWEDVVMPVAELAQGWRVGRELARRLRIFGQFMLESPAWREVYAPQGYLLVEGDFVRRTTYGQTLETIAKHGAQAFYEGDIAESAVRTIQESGGILDLEDLREYKALKYPAIHQTYNGKTIYTTNAPSSGGVMLGVLNILETYNISTNGCLDSTLNTHRLVEAMKFGFGARSEITDPAFASNQTRLNEFYDKQWAAGVRPLMTDDMTHDFAYYGLQHDTPVDHGTTHLSVVDQWGGAASVTSTVNLIWGSHVMDPRTGVIFNDEQDDFAVPGAPDAFGLLPSPWNYPAPGKKPLSSTAATVILNDDGSLYAVLGGSGGSRIFPSVVQVILNLECGLNISAAIERPRIHNQIFPLETQIEVGPEGSNDALVKGLKAKGHNVTEFDINIGIAEIQGIVVEEGKIWASSDSRKNGIAAGY</sequence>
<evidence type="ECO:0000256" key="4">
    <source>
        <dbReference type="ARBA" id="ARBA00009381"/>
    </source>
</evidence>
<dbReference type="GO" id="GO:0006508">
    <property type="term" value="P:proteolysis"/>
    <property type="evidence" value="ECO:0007669"/>
    <property type="project" value="UniProtKB-KW"/>
</dbReference>
<evidence type="ECO:0000256" key="14">
    <source>
        <dbReference type="SAM" id="MobiDB-lite"/>
    </source>
</evidence>
<organism evidence="16 17">
    <name type="scientific">Papiliotrema laurentii</name>
    <name type="common">Cryptococcus laurentii</name>
    <dbReference type="NCBI Taxonomy" id="5418"/>
    <lineage>
        <taxon>Eukaryota</taxon>
        <taxon>Fungi</taxon>
        <taxon>Dikarya</taxon>
        <taxon>Basidiomycota</taxon>
        <taxon>Agaricomycotina</taxon>
        <taxon>Tremellomycetes</taxon>
        <taxon>Tremellales</taxon>
        <taxon>Rhynchogastremaceae</taxon>
        <taxon>Papiliotrema</taxon>
    </lineage>
</organism>
<keyword evidence="15" id="KW-0812">Transmembrane</keyword>
<dbReference type="PANTHER" id="PTHR11686">
    <property type="entry name" value="GAMMA GLUTAMYL TRANSPEPTIDASE"/>
    <property type="match status" value="1"/>
</dbReference>
<protein>
    <recommendedName>
        <fullName evidence="13">Glutathione hydrolase</fullName>
        <ecNumber evidence="13">2.3.2.2</ecNumber>
        <ecNumber evidence="13">3.4.19.13</ecNumber>
    </recommendedName>
    <alternativeName>
        <fullName evidence="13">Gamma-glutamyltransferase</fullName>
    </alternativeName>
    <alternativeName>
        <fullName evidence="13">Gamma-glutamyltranspeptidase</fullName>
    </alternativeName>
</protein>
<evidence type="ECO:0000256" key="6">
    <source>
        <dbReference type="ARBA" id="ARBA00022679"/>
    </source>
</evidence>
<comment type="similarity">
    <text evidence="4">Belongs to the gamma-glutamyltransferase family.</text>
</comment>
<evidence type="ECO:0000256" key="15">
    <source>
        <dbReference type="SAM" id="Phobius"/>
    </source>
</evidence>
<evidence type="ECO:0000256" key="12">
    <source>
        <dbReference type="PIRSR" id="PIRSR600101-2"/>
    </source>
</evidence>
<keyword evidence="7 13" id="KW-0378">Hydrolase</keyword>
<dbReference type="Pfam" id="PF01019">
    <property type="entry name" value="G_glu_transpept"/>
    <property type="match status" value="1"/>
</dbReference>
<dbReference type="InterPro" id="IPR000101">
    <property type="entry name" value="GGT_peptidase"/>
</dbReference>
<dbReference type="EC" id="2.3.2.2" evidence="13"/>
<feature type="binding site" evidence="12">
    <location>
        <position position="530"/>
    </location>
    <ligand>
        <name>L-glutamate</name>
        <dbReference type="ChEBI" id="CHEBI:29985"/>
    </ligand>
</feature>
<evidence type="ECO:0000256" key="5">
    <source>
        <dbReference type="ARBA" id="ARBA00022670"/>
    </source>
</evidence>
<dbReference type="EMBL" id="JAODAN010000002">
    <property type="protein sequence ID" value="KAK1926380.1"/>
    <property type="molecule type" value="Genomic_DNA"/>
</dbReference>
<comment type="catalytic activity">
    <reaction evidence="2 13">
        <text>glutathione + H2O = L-cysteinylglycine + L-glutamate</text>
        <dbReference type="Rhea" id="RHEA:28807"/>
        <dbReference type="ChEBI" id="CHEBI:15377"/>
        <dbReference type="ChEBI" id="CHEBI:29985"/>
        <dbReference type="ChEBI" id="CHEBI:57925"/>
        <dbReference type="ChEBI" id="CHEBI:61694"/>
        <dbReference type="EC" id="3.4.19.13"/>
    </reaction>
</comment>
<evidence type="ECO:0000313" key="17">
    <source>
        <dbReference type="Proteomes" id="UP001182556"/>
    </source>
</evidence>
<dbReference type="Proteomes" id="UP001182556">
    <property type="component" value="Unassembled WGS sequence"/>
</dbReference>
<evidence type="ECO:0000256" key="10">
    <source>
        <dbReference type="ARBA" id="ARBA00047417"/>
    </source>
</evidence>
<evidence type="ECO:0000256" key="13">
    <source>
        <dbReference type="RuleBase" id="RU368068"/>
    </source>
</evidence>
<feature type="binding site" evidence="12">
    <location>
        <begin position="558"/>
        <end position="559"/>
    </location>
    <ligand>
        <name>L-glutamate</name>
        <dbReference type="ChEBI" id="CHEBI:29985"/>
    </ligand>
</feature>
<dbReference type="PRINTS" id="PR01210">
    <property type="entry name" value="GGTRANSPTASE"/>
</dbReference>
<evidence type="ECO:0000256" key="11">
    <source>
        <dbReference type="PIRSR" id="PIRSR600101-1"/>
    </source>
</evidence>
<dbReference type="InterPro" id="IPR029055">
    <property type="entry name" value="Ntn_hydrolases_N"/>
</dbReference>